<dbReference type="GO" id="GO:0000976">
    <property type="term" value="F:transcription cis-regulatory region binding"/>
    <property type="evidence" value="ECO:0007669"/>
    <property type="project" value="TreeGrafter"/>
</dbReference>
<dbReference type="GO" id="GO:0003700">
    <property type="term" value="F:DNA-binding transcription factor activity"/>
    <property type="evidence" value="ECO:0007669"/>
    <property type="project" value="TreeGrafter"/>
</dbReference>
<dbReference type="InterPro" id="IPR009057">
    <property type="entry name" value="Homeodomain-like_sf"/>
</dbReference>
<dbReference type="PANTHER" id="PTHR30055">
    <property type="entry name" value="HTH-TYPE TRANSCRIPTIONAL REGULATOR RUTR"/>
    <property type="match status" value="1"/>
</dbReference>
<dbReference type="Pfam" id="PF00440">
    <property type="entry name" value="TetR_N"/>
    <property type="match status" value="1"/>
</dbReference>
<reference evidence="6" key="1">
    <citation type="journal article" date="2020" name="Appl. Environ. Microbiol.">
        <title>Medium-Chain Fatty Acid Synthesis by 'Candidatus Weimeria bifida' gen. nov., sp. nov., and 'Candidatus Pseudoramibacter fermentans' sp. nov.</title>
        <authorList>
            <person name="Scarborough M.J."/>
            <person name="Myers K.S."/>
            <person name="Donohue T.J."/>
            <person name="Noguera D.R."/>
        </authorList>
    </citation>
    <scope>NUCLEOTIDE SEQUENCE</scope>
    <source>
        <strain evidence="6">EUB1.1</strain>
    </source>
</reference>
<sequence>MGRKAEKKRDLILEQARKIFLSRDFDQVTMTAIIDACGISHGGIYRYFASPSEIFLTLFERDSHALLDAVSISMWEQRSAVEIIKEIFSVYQKAIWDSKPNMMDRYNLFFKTHPEKRAVKRKQIDRLIQTIEQVLVYGGEKKEIKQVDSAFWANQFVYFLESLHHNVSVIGLTQNEVQEQFTRWLEQLKNN</sequence>
<dbReference type="PANTHER" id="PTHR30055:SF234">
    <property type="entry name" value="HTH-TYPE TRANSCRIPTIONAL REGULATOR BETI"/>
    <property type="match status" value="1"/>
</dbReference>
<dbReference type="InterPro" id="IPR001647">
    <property type="entry name" value="HTH_TetR"/>
</dbReference>
<dbReference type="InterPro" id="IPR050109">
    <property type="entry name" value="HTH-type_TetR-like_transc_reg"/>
</dbReference>
<proteinExistence type="predicted"/>
<evidence type="ECO:0000313" key="7">
    <source>
        <dbReference type="Proteomes" id="UP000473648"/>
    </source>
</evidence>
<evidence type="ECO:0000313" key="6">
    <source>
        <dbReference type="EMBL" id="MQM72986.1"/>
    </source>
</evidence>
<dbReference type="EMBL" id="VOGB01000004">
    <property type="protein sequence ID" value="MQM72986.1"/>
    <property type="molecule type" value="Genomic_DNA"/>
</dbReference>
<dbReference type="SUPFAM" id="SSF46689">
    <property type="entry name" value="Homeodomain-like"/>
    <property type="match status" value="1"/>
</dbReference>
<accession>A0A6L5GT04</accession>
<dbReference type="Gene3D" id="1.10.357.10">
    <property type="entry name" value="Tetracycline Repressor, domain 2"/>
    <property type="match status" value="1"/>
</dbReference>
<feature type="domain" description="HTH tetR-type" evidence="5">
    <location>
        <begin position="6"/>
        <end position="66"/>
    </location>
</feature>
<dbReference type="PROSITE" id="PS50977">
    <property type="entry name" value="HTH_TETR_2"/>
    <property type="match status" value="1"/>
</dbReference>
<gene>
    <name evidence="6" type="ORF">FRC53_06110</name>
</gene>
<keyword evidence="1" id="KW-0805">Transcription regulation</keyword>
<evidence type="ECO:0000256" key="1">
    <source>
        <dbReference type="ARBA" id="ARBA00023015"/>
    </source>
</evidence>
<dbReference type="PRINTS" id="PR00455">
    <property type="entry name" value="HTHTETR"/>
</dbReference>
<evidence type="ECO:0000256" key="3">
    <source>
        <dbReference type="ARBA" id="ARBA00023163"/>
    </source>
</evidence>
<keyword evidence="7" id="KW-1185">Reference proteome</keyword>
<feature type="DNA-binding region" description="H-T-H motif" evidence="4">
    <location>
        <begin position="29"/>
        <end position="48"/>
    </location>
</feature>
<name>A0A6L5GT04_9FIRM</name>
<organism evidence="6 7">
    <name type="scientific">Candidatus Pseudoramibacter fermentans</name>
    <dbReference type="NCBI Taxonomy" id="2594427"/>
    <lineage>
        <taxon>Bacteria</taxon>
        <taxon>Bacillati</taxon>
        <taxon>Bacillota</taxon>
        <taxon>Clostridia</taxon>
        <taxon>Eubacteriales</taxon>
        <taxon>Eubacteriaceae</taxon>
        <taxon>Pseudoramibacter</taxon>
    </lineage>
</organism>
<dbReference type="AlphaFoldDB" id="A0A6L5GT04"/>
<evidence type="ECO:0000259" key="5">
    <source>
        <dbReference type="PROSITE" id="PS50977"/>
    </source>
</evidence>
<dbReference type="Proteomes" id="UP000473648">
    <property type="component" value="Unassembled WGS sequence"/>
</dbReference>
<keyword evidence="3" id="KW-0804">Transcription</keyword>
<keyword evidence="2 4" id="KW-0238">DNA-binding</keyword>
<evidence type="ECO:0000256" key="4">
    <source>
        <dbReference type="PROSITE-ProRule" id="PRU00335"/>
    </source>
</evidence>
<dbReference type="Gene3D" id="1.10.10.60">
    <property type="entry name" value="Homeodomain-like"/>
    <property type="match status" value="1"/>
</dbReference>
<protein>
    <submittedName>
        <fullName evidence="6">TetR/AcrR family transcriptional regulator</fullName>
    </submittedName>
</protein>
<comment type="caution">
    <text evidence="6">The sequence shown here is derived from an EMBL/GenBank/DDBJ whole genome shotgun (WGS) entry which is preliminary data.</text>
</comment>
<evidence type="ECO:0000256" key="2">
    <source>
        <dbReference type="ARBA" id="ARBA00023125"/>
    </source>
</evidence>